<dbReference type="PANTHER" id="PTHR47739">
    <property type="entry name" value="TRNA1(VAL) (ADENINE(37)-N6)-METHYLTRANSFERASE"/>
    <property type="match status" value="1"/>
</dbReference>
<dbReference type="GO" id="GO:0032259">
    <property type="term" value="P:methylation"/>
    <property type="evidence" value="ECO:0007669"/>
    <property type="project" value="UniProtKB-KW"/>
</dbReference>
<dbReference type="GO" id="GO:0008168">
    <property type="term" value="F:methyltransferase activity"/>
    <property type="evidence" value="ECO:0007669"/>
    <property type="project" value="UniProtKB-KW"/>
</dbReference>
<keyword evidence="2" id="KW-0808">Transferase</keyword>
<dbReference type="HOGENOM" id="CLU_061983_1_1_5"/>
<dbReference type="AlphaFoldDB" id="A5FYG1"/>
<evidence type="ECO:0000259" key="1">
    <source>
        <dbReference type="Pfam" id="PF13847"/>
    </source>
</evidence>
<dbReference type="EMBL" id="CP000697">
    <property type="protein sequence ID" value="ABQ30643.1"/>
    <property type="molecule type" value="Genomic_DNA"/>
</dbReference>
<dbReference type="CDD" id="cd02440">
    <property type="entry name" value="AdoMet_MTases"/>
    <property type="match status" value="1"/>
</dbReference>
<accession>A5FYG1</accession>
<reference evidence="2 3" key="1">
    <citation type="submission" date="2007-05" db="EMBL/GenBank/DDBJ databases">
        <title>Complete sequence of chromosome of Acidiphilium cryptum JF-5.</title>
        <authorList>
            <consortium name="US DOE Joint Genome Institute"/>
            <person name="Copeland A."/>
            <person name="Lucas S."/>
            <person name="Lapidus A."/>
            <person name="Barry K."/>
            <person name="Detter J.C."/>
            <person name="Glavina del Rio T."/>
            <person name="Hammon N."/>
            <person name="Israni S."/>
            <person name="Dalin E."/>
            <person name="Tice H."/>
            <person name="Pitluck S."/>
            <person name="Sims D."/>
            <person name="Brettin T."/>
            <person name="Bruce D."/>
            <person name="Han C."/>
            <person name="Schmutz J."/>
            <person name="Larimer F."/>
            <person name="Land M."/>
            <person name="Hauser L."/>
            <person name="Kyrpides N."/>
            <person name="Kim E."/>
            <person name="Magnuson T."/>
            <person name="Richardson P."/>
        </authorList>
    </citation>
    <scope>NUCLEOTIDE SEQUENCE [LARGE SCALE GENOMIC DNA]</scope>
    <source>
        <strain evidence="2 3">JF-5</strain>
    </source>
</reference>
<dbReference type="InterPro" id="IPR029063">
    <property type="entry name" value="SAM-dependent_MTases_sf"/>
</dbReference>
<dbReference type="eggNOG" id="COG4123">
    <property type="taxonomic scope" value="Bacteria"/>
</dbReference>
<dbReference type="Gene3D" id="3.40.50.150">
    <property type="entry name" value="Vaccinia Virus protein VP39"/>
    <property type="match status" value="1"/>
</dbReference>
<dbReference type="STRING" id="349163.Acry_1434"/>
<gene>
    <name evidence="2" type="ordered locus">Acry_1434</name>
</gene>
<dbReference type="Proteomes" id="UP000000245">
    <property type="component" value="Chromosome"/>
</dbReference>
<dbReference type="SUPFAM" id="SSF53335">
    <property type="entry name" value="S-adenosyl-L-methionine-dependent methyltransferases"/>
    <property type="match status" value="1"/>
</dbReference>
<feature type="domain" description="Methyltransferase" evidence="1">
    <location>
        <begin position="39"/>
        <end position="161"/>
    </location>
</feature>
<evidence type="ECO:0000313" key="2">
    <source>
        <dbReference type="EMBL" id="ABQ30643.1"/>
    </source>
</evidence>
<dbReference type="Pfam" id="PF13847">
    <property type="entry name" value="Methyltransf_31"/>
    <property type="match status" value="1"/>
</dbReference>
<dbReference type="PANTHER" id="PTHR47739:SF1">
    <property type="entry name" value="TRNA1(VAL) (ADENINE(37)-N6)-METHYLTRANSFERASE"/>
    <property type="match status" value="1"/>
</dbReference>
<dbReference type="KEGG" id="acr:Acry_1434"/>
<dbReference type="InterPro" id="IPR050210">
    <property type="entry name" value="tRNA_Adenine-N(6)_MTase"/>
</dbReference>
<evidence type="ECO:0000313" key="3">
    <source>
        <dbReference type="Proteomes" id="UP000000245"/>
    </source>
</evidence>
<name>A5FYG1_ACICJ</name>
<proteinExistence type="predicted"/>
<keyword evidence="3" id="KW-1185">Reference proteome</keyword>
<protein>
    <submittedName>
        <fullName evidence="2">O-methyltransferase-like protein</fullName>
    </submittedName>
</protein>
<keyword evidence="2" id="KW-0489">Methyltransferase</keyword>
<sequence>MRLTEGTLLAGRIRYTQATTGHRTGIEPVLLAAVVPARPGERVIEAGTGAGAGLLCLSYRVPELRGVGIERDPELAALARDNLRTNGFEGTTIIAADITGPPLTGPFDHAFANPPWRPVADTPSPDPGRRLAYEAPGDLLPAWTASLTRLLRPRGSLSLILPAASLDTALEAARAAGCGSLRILPLWPRAGRPAKLFILRAIRGGRGPTVLLPGLVLHEASGFSEAANLVLRDGAAIDL</sequence>
<dbReference type="RefSeq" id="WP_011942241.1">
    <property type="nucleotide sequence ID" value="NC_009484.1"/>
</dbReference>
<organism evidence="2 3">
    <name type="scientific">Acidiphilium cryptum (strain JF-5)</name>
    <dbReference type="NCBI Taxonomy" id="349163"/>
    <lineage>
        <taxon>Bacteria</taxon>
        <taxon>Pseudomonadati</taxon>
        <taxon>Pseudomonadota</taxon>
        <taxon>Alphaproteobacteria</taxon>
        <taxon>Acetobacterales</taxon>
        <taxon>Acidocellaceae</taxon>
        <taxon>Acidiphilium</taxon>
    </lineage>
</organism>
<dbReference type="InterPro" id="IPR025714">
    <property type="entry name" value="Methyltranfer_dom"/>
</dbReference>